<protein>
    <submittedName>
        <fullName evidence="1">Uncharacterized protein</fullName>
    </submittedName>
</protein>
<accession>N2AEW7</accession>
<keyword evidence="2" id="KW-1185">Reference proteome</keyword>
<reference evidence="1 2" key="1">
    <citation type="journal article" date="2014" name="Genome Announc.">
        <title>Draft genome sequences of the altered schaedler flora, a defined bacterial community from gnotobiotic mice.</title>
        <authorList>
            <person name="Wannemuehler M.J."/>
            <person name="Overstreet A.M."/>
            <person name="Ward D.V."/>
            <person name="Phillips G.J."/>
        </authorList>
    </citation>
    <scope>NUCLEOTIDE SEQUENCE [LARGE SCALE GENOMIC DNA]</scope>
    <source>
        <strain evidence="1 2">ASF492</strain>
    </source>
</reference>
<dbReference type="PATRIC" id="fig|1235802.3.peg.3210"/>
<sequence length="106" mass="12534">MTKKKVLVLASVASMIDQFNMQNIRLFIQLGYEVHTESCRNYLRKHGSVRSGYSTGMFMKKRLQTLIGNEKNRNTHAVKCRKNTKRLRQWDMEDAQQLERVRSDKL</sequence>
<name>N2AEW7_9FIRM</name>
<evidence type="ECO:0000313" key="2">
    <source>
        <dbReference type="Proteomes" id="UP000012589"/>
    </source>
</evidence>
<comment type="caution">
    <text evidence="1">The sequence shown here is derived from an EMBL/GenBank/DDBJ whole genome shotgun (WGS) entry which is preliminary data.</text>
</comment>
<proteinExistence type="predicted"/>
<dbReference type="EMBL" id="AQFT01000092">
    <property type="protein sequence ID" value="EMZ24730.1"/>
    <property type="molecule type" value="Genomic_DNA"/>
</dbReference>
<dbReference type="STRING" id="1235802.C823_03034"/>
<dbReference type="AlphaFoldDB" id="N2AEW7"/>
<organism evidence="1 2">
    <name type="scientific">Eubacterium plexicaudatum ASF492</name>
    <dbReference type="NCBI Taxonomy" id="1235802"/>
    <lineage>
        <taxon>Bacteria</taxon>
        <taxon>Bacillati</taxon>
        <taxon>Bacillota</taxon>
        <taxon>Clostridia</taxon>
        <taxon>Eubacteriales</taxon>
        <taxon>Eubacteriaceae</taxon>
        <taxon>Eubacterium</taxon>
    </lineage>
</organism>
<dbReference type="Proteomes" id="UP000012589">
    <property type="component" value="Unassembled WGS sequence"/>
</dbReference>
<gene>
    <name evidence="1" type="ORF">C823_03034</name>
</gene>
<evidence type="ECO:0000313" key="1">
    <source>
        <dbReference type="EMBL" id="EMZ24730.1"/>
    </source>
</evidence>
<dbReference type="HOGENOM" id="CLU_2219147_0_0_9"/>